<dbReference type="STRING" id="33203.A0A179HS80"/>
<organism evidence="9 10">
    <name type="scientific">Purpureocillium lilacinum</name>
    <name type="common">Paecilomyces lilacinus</name>
    <dbReference type="NCBI Taxonomy" id="33203"/>
    <lineage>
        <taxon>Eukaryota</taxon>
        <taxon>Fungi</taxon>
        <taxon>Dikarya</taxon>
        <taxon>Ascomycota</taxon>
        <taxon>Pezizomycotina</taxon>
        <taxon>Sordariomycetes</taxon>
        <taxon>Hypocreomycetidae</taxon>
        <taxon>Hypocreales</taxon>
        <taxon>Ophiocordycipitaceae</taxon>
        <taxon>Purpureocillium</taxon>
    </lineage>
</organism>
<evidence type="ECO:0000256" key="2">
    <source>
        <dbReference type="ARBA" id="ARBA00010617"/>
    </source>
</evidence>
<dbReference type="PRINTS" id="PR00465">
    <property type="entry name" value="EP450IV"/>
</dbReference>
<keyword evidence="4 6" id="KW-0408">Iron</keyword>
<proteinExistence type="inferred from homology"/>
<feature type="compositionally biased region" description="Basic residues" evidence="8">
    <location>
        <begin position="22"/>
        <end position="38"/>
    </location>
</feature>
<dbReference type="GO" id="GO:0020037">
    <property type="term" value="F:heme binding"/>
    <property type="evidence" value="ECO:0007669"/>
    <property type="project" value="InterPro"/>
</dbReference>
<keyword evidence="3 6" id="KW-0479">Metal-binding</keyword>
<comment type="similarity">
    <text evidence="2 7">Belongs to the cytochrome P450 family.</text>
</comment>
<dbReference type="AlphaFoldDB" id="A0A179HS80"/>
<evidence type="ECO:0000256" key="8">
    <source>
        <dbReference type="SAM" id="MobiDB-lite"/>
    </source>
</evidence>
<dbReference type="Proteomes" id="UP000078340">
    <property type="component" value="Unassembled WGS sequence"/>
</dbReference>
<evidence type="ECO:0000256" key="4">
    <source>
        <dbReference type="ARBA" id="ARBA00023004"/>
    </source>
</evidence>
<evidence type="ECO:0000256" key="5">
    <source>
        <dbReference type="ARBA" id="ARBA00023033"/>
    </source>
</evidence>
<evidence type="ECO:0000256" key="6">
    <source>
        <dbReference type="PIRSR" id="PIRSR602403-1"/>
    </source>
</evidence>
<dbReference type="InterPro" id="IPR002403">
    <property type="entry name" value="Cyt_P450_E_grp-IV"/>
</dbReference>
<dbReference type="GO" id="GO:0004497">
    <property type="term" value="F:monooxygenase activity"/>
    <property type="evidence" value="ECO:0007669"/>
    <property type="project" value="UniProtKB-KW"/>
</dbReference>
<dbReference type="InterPro" id="IPR001128">
    <property type="entry name" value="Cyt_P450"/>
</dbReference>
<dbReference type="SUPFAM" id="SSF48264">
    <property type="entry name" value="Cytochrome P450"/>
    <property type="match status" value="1"/>
</dbReference>
<dbReference type="CDD" id="cd11040">
    <property type="entry name" value="CYP7_CYP8-like"/>
    <property type="match status" value="1"/>
</dbReference>
<evidence type="ECO:0000256" key="1">
    <source>
        <dbReference type="ARBA" id="ARBA00001971"/>
    </source>
</evidence>
<dbReference type="InterPro" id="IPR017972">
    <property type="entry name" value="Cyt_P450_CS"/>
</dbReference>
<dbReference type="Gene3D" id="1.10.630.10">
    <property type="entry name" value="Cytochrome P450"/>
    <property type="match status" value="1"/>
</dbReference>
<dbReference type="PROSITE" id="PS00086">
    <property type="entry name" value="CYTOCHROME_P450"/>
    <property type="match status" value="1"/>
</dbReference>
<dbReference type="InterPro" id="IPR036396">
    <property type="entry name" value="Cyt_P450_sf"/>
</dbReference>
<comment type="caution">
    <text evidence="9">The sequence shown here is derived from an EMBL/GenBank/DDBJ whole genome shotgun (WGS) entry which is preliminary data.</text>
</comment>
<sequence>MTGSGLENHLDPTSGKANASSAHHRRRQLLKIQPRKTRRPVRVQLLSPASIWGRASRVPPHAPQENKRRTRETCSSLAGHVGHRQLTCRRRDGRPWFDDNRHSAPLCLSAQAASRRADGPPAMDTLCRSPAGHGARGQPLRHSSKPIFTLPVPGSRIYVVTEPSLAATVQRSAKTLSFTPLVPDITQRVLGLDKETVKVVRQNLDPEPGEPRGFLADVHDLVYGLLGPGEYLNSLSCEASQELCLQLDEYATSIIEQPERKGHAVDLLGFVRHIVTVGTAKYFYGPRNPIAVEPDLENAFWDFDHGLGGLMIGILPSLTARKAFRGREAMVAGLIRYIEAGYEADAAQIVKGRIRIERQYGFNTEMSARSSLSFFFAGVVNTTTTTFWAALRLFADESLLRAVRSEIQAALALSEETTGPATLSLAILKDKCVTLLAVLRESLRVGSENFSVRLVKEDMRLGGRYFLRKGSVVQIAGGVIHADKTIWGDDVDTFNPQRFLTAKSGSGIHPAAFRGFGGGKTLCPGRHFATTEIMVFAAMIVHSFDMFSADGGPVRVPVKNDRVMPVHVLEPKPEDCPEVVLKPRAEATMLKTLQIVV</sequence>
<dbReference type="EMBL" id="LSBI01000003">
    <property type="protein sequence ID" value="OAQ92290.1"/>
    <property type="molecule type" value="Genomic_DNA"/>
</dbReference>
<protein>
    <submittedName>
        <fullName evidence="9">Cytochrome p450 protein</fullName>
    </submittedName>
</protein>
<evidence type="ECO:0000256" key="7">
    <source>
        <dbReference type="RuleBase" id="RU000461"/>
    </source>
</evidence>
<dbReference type="PANTHER" id="PTHR47582">
    <property type="entry name" value="P450, PUTATIVE (EUROFUNG)-RELATED"/>
    <property type="match status" value="1"/>
</dbReference>
<dbReference type="OMA" id="WGFGTTQ"/>
<comment type="cofactor">
    <cofactor evidence="1 6">
        <name>heme</name>
        <dbReference type="ChEBI" id="CHEBI:30413"/>
    </cofactor>
</comment>
<keyword evidence="7" id="KW-0560">Oxidoreductase</keyword>
<evidence type="ECO:0000313" key="10">
    <source>
        <dbReference type="Proteomes" id="UP000078340"/>
    </source>
</evidence>
<dbReference type="GO" id="GO:0016705">
    <property type="term" value="F:oxidoreductase activity, acting on paired donors, with incorporation or reduction of molecular oxygen"/>
    <property type="evidence" value="ECO:0007669"/>
    <property type="project" value="InterPro"/>
</dbReference>
<name>A0A179HS80_PURLI</name>
<evidence type="ECO:0000313" key="9">
    <source>
        <dbReference type="EMBL" id="OAQ92290.1"/>
    </source>
</evidence>
<feature type="binding site" description="axial binding residue" evidence="6">
    <location>
        <position position="523"/>
    </location>
    <ligand>
        <name>heme</name>
        <dbReference type="ChEBI" id="CHEBI:30413"/>
    </ligand>
    <ligandPart>
        <name>Fe</name>
        <dbReference type="ChEBI" id="CHEBI:18248"/>
    </ligandPart>
</feature>
<dbReference type="PANTHER" id="PTHR47582:SF1">
    <property type="entry name" value="P450, PUTATIVE (EUROFUNG)-RELATED"/>
    <property type="match status" value="1"/>
</dbReference>
<reference evidence="9 10" key="1">
    <citation type="submission" date="2016-02" db="EMBL/GenBank/DDBJ databases">
        <title>Biosynthesis of antibiotic leucinostatins and their inhibition on Phytophthora in bio-control Purpureocillium lilacinum.</title>
        <authorList>
            <person name="Wang G."/>
            <person name="Liu Z."/>
            <person name="Lin R."/>
            <person name="Li E."/>
            <person name="Mao Z."/>
            <person name="Ling J."/>
            <person name="Yin W."/>
            <person name="Xie B."/>
        </authorList>
    </citation>
    <scope>NUCLEOTIDE SEQUENCE [LARGE SCALE GENOMIC DNA]</scope>
    <source>
        <strain evidence="9">PLFJ-1</strain>
    </source>
</reference>
<gene>
    <name evidence="9" type="ORF">VFPFJ_04030</name>
</gene>
<keyword evidence="5 7" id="KW-0503">Monooxygenase</keyword>
<dbReference type="Pfam" id="PF00067">
    <property type="entry name" value="p450"/>
    <property type="match status" value="1"/>
</dbReference>
<evidence type="ECO:0000256" key="3">
    <source>
        <dbReference type="ARBA" id="ARBA00022723"/>
    </source>
</evidence>
<accession>A0A179HS80</accession>
<keyword evidence="6 7" id="KW-0349">Heme</keyword>
<dbReference type="InterPro" id="IPR053007">
    <property type="entry name" value="CYP450_monoxygenase_sec-met"/>
</dbReference>
<feature type="region of interest" description="Disordered" evidence="8">
    <location>
        <begin position="1"/>
        <end position="38"/>
    </location>
</feature>
<dbReference type="GO" id="GO:0005506">
    <property type="term" value="F:iron ion binding"/>
    <property type="evidence" value="ECO:0007669"/>
    <property type="project" value="InterPro"/>
</dbReference>